<dbReference type="Pfam" id="PF13840">
    <property type="entry name" value="ACT_7"/>
    <property type="match status" value="1"/>
</dbReference>
<dbReference type="InterPro" id="IPR051719">
    <property type="entry name" value="CASTOR_mTORC1"/>
</dbReference>
<organism evidence="2 3">
    <name type="scientific">Anaeromyces robustus</name>
    <dbReference type="NCBI Taxonomy" id="1754192"/>
    <lineage>
        <taxon>Eukaryota</taxon>
        <taxon>Fungi</taxon>
        <taxon>Fungi incertae sedis</taxon>
        <taxon>Chytridiomycota</taxon>
        <taxon>Chytridiomycota incertae sedis</taxon>
        <taxon>Neocallimastigomycetes</taxon>
        <taxon>Neocallimastigales</taxon>
        <taxon>Neocallimastigaceae</taxon>
        <taxon>Anaeromyces</taxon>
    </lineage>
</organism>
<dbReference type="EMBL" id="MCFG01000229">
    <property type="protein sequence ID" value="ORX77936.1"/>
    <property type="molecule type" value="Genomic_DNA"/>
</dbReference>
<dbReference type="OrthoDB" id="58529at2759"/>
<protein>
    <recommendedName>
        <fullName evidence="1">CASTOR ACT domain-containing protein</fullName>
    </recommendedName>
</protein>
<feature type="domain" description="CASTOR ACT" evidence="1">
    <location>
        <begin position="54"/>
        <end position="116"/>
    </location>
</feature>
<dbReference type="InterPro" id="IPR045865">
    <property type="entry name" value="ACT-like_dom_sf"/>
</dbReference>
<evidence type="ECO:0000313" key="3">
    <source>
        <dbReference type="Proteomes" id="UP000193944"/>
    </source>
</evidence>
<evidence type="ECO:0000259" key="1">
    <source>
        <dbReference type="Pfam" id="PF13840"/>
    </source>
</evidence>
<dbReference type="InterPro" id="IPR016540">
    <property type="entry name" value="UCP008459"/>
</dbReference>
<dbReference type="InterPro" id="IPR027795">
    <property type="entry name" value="CASTOR_ACT_dom"/>
</dbReference>
<dbReference type="Proteomes" id="UP000193944">
    <property type="component" value="Unassembled WGS sequence"/>
</dbReference>
<dbReference type="PIRSF" id="PIRSF008459">
    <property type="entry name" value="UCP008459"/>
    <property type="match status" value="1"/>
</dbReference>
<proteinExistence type="predicted"/>
<keyword evidence="3" id="KW-1185">Reference proteome</keyword>
<sequence length="123" mass="13882">MKLKVITNDLSVCKVSDINDIKLNSSFYFIGKTDQEISLVCDTKDVPSTTLAREDHWKGFRIEEGELDFSLIGILSKITGILAENKIGIFAISTFNTDYVLVKKENFNRALEVLEKSGYEILN</sequence>
<dbReference type="PANTHER" id="PTHR31131">
    <property type="entry name" value="CHROMOSOME 1, WHOLE GENOME SHOTGUN SEQUENCE"/>
    <property type="match status" value="1"/>
</dbReference>
<comment type="caution">
    <text evidence="2">The sequence shown here is derived from an EMBL/GenBank/DDBJ whole genome shotgun (WGS) entry which is preliminary data.</text>
</comment>
<dbReference type="AlphaFoldDB" id="A0A1Y1WXK3"/>
<reference evidence="2 3" key="2">
    <citation type="submission" date="2016-08" db="EMBL/GenBank/DDBJ databases">
        <title>Pervasive Adenine N6-methylation of Active Genes in Fungi.</title>
        <authorList>
            <consortium name="DOE Joint Genome Institute"/>
            <person name="Mondo S.J."/>
            <person name="Dannebaum R.O."/>
            <person name="Kuo R.C."/>
            <person name="Labutti K."/>
            <person name="Haridas S."/>
            <person name="Kuo A."/>
            <person name="Salamov A."/>
            <person name="Ahrendt S.R."/>
            <person name="Lipzen A."/>
            <person name="Sullivan W."/>
            <person name="Andreopoulos W.B."/>
            <person name="Clum A."/>
            <person name="Lindquist E."/>
            <person name="Daum C."/>
            <person name="Ramamoorthy G.K."/>
            <person name="Gryganskyi A."/>
            <person name="Culley D."/>
            <person name="Magnuson J.K."/>
            <person name="James T.Y."/>
            <person name="O'Malley M.A."/>
            <person name="Stajich J.E."/>
            <person name="Spatafora J.W."/>
            <person name="Visel A."/>
            <person name="Grigoriev I.V."/>
        </authorList>
    </citation>
    <scope>NUCLEOTIDE SEQUENCE [LARGE SCALE GENOMIC DNA]</scope>
    <source>
        <strain evidence="2 3">S4</strain>
    </source>
</reference>
<evidence type="ECO:0000313" key="2">
    <source>
        <dbReference type="EMBL" id="ORX77936.1"/>
    </source>
</evidence>
<dbReference type="SUPFAM" id="SSF55021">
    <property type="entry name" value="ACT-like"/>
    <property type="match status" value="2"/>
</dbReference>
<dbReference type="GO" id="GO:0046394">
    <property type="term" value="P:carboxylic acid biosynthetic process"/>
    <property type="evidence" value="ECO:0007669"/>
    <property type="project" value="UniProtKB-ARBA"/>
</dbReference>
<reference evidence="2 3" key="1">
    <citation type="submission" date="2016-08" db="EMBL/GenBank/DDBJ databases">
        <title>A Parts List for Fungal Cellulosomes Revealed by Comparative Genomics.</title>
        <authorList>
            <consortium name="DOE Joint Genome Institute"/>
            <person name="Haitjema C.H."/>
            <person name="Gilmore S.P."/>
            <person name="Henske J.K."/>
            <person name="Solomon K.V."/>
            <person name="De Groot R."/>
            <person name="Kuo A."/>
            <person name="Mondo S.J."/>
            <person name="Salamov A.A."/>
            <person name="Labutti K."/>
            <person name="Zhao Z."/>
            <person name="Chiniquy J."/>
            <person name="Barry K."/>
            <person name="Brewer H.M."/>
            <person name="Purvine S.O."/>
            <person name="Wright A.T."/>
            <person name="Boxma B."/>
            <person name="Van Alen T."/>
            <person name="Hackstein J.H."/>
            <person name="Baker S.E."/>
            <person name="Grigoriev I.V."/>
            <person name="O'Malley M.A."/>
        </authorList>
    </citation>
    <scope>NUCLEOTIDE SEQUENCE [LARGE SCALE GENOMIC DNA]</scope>
    <source>
        <strain evidence="2 3">S4</strain>
    </source>
</reference>
<dbReference type="PANTHER" id="PTHR31131:SF6">
    <property type="entry name" value="CASTOR ACT DOMAIN-CONTAINING PROTEIN"/>
    <property type="match status" value="1"/>
</dbReference>
<gene>
    <name evidence="2" type="ORF">BCR32DRAFT_328727</name>
</gene>
<name>A0A1Y1WXK3_9FUNG</name>
<dbReference type="Gene3D" id="3.30.2130.10">
    <property type="entry name" value="VC0802-like"/>
    <property type="match status" value="1"/>
</dbReference>
<dbReference type="GO" id="GO:0006520">
    <property type="term" value="P:amino acid metabolic process"/>
    <property type="evidence" value="ECO:0007669"/>
    <property type="project" value="UniProtKB-ARBA"/>
</dbReference>
<accession>A0A1Y1WXK3</accession>